<reference evidence="3 4" key="1">
    <citation type="submission" date="2019-05" db="EMBL/GenBank/DDBJ databases">
        <authorList>
            <consortium name="Science for Life Laboratories"/>
        </authorList>
    </citation>
    <scope>NUCLEOTIDE SEQUENCE [LARGE SCALE GENOMIC DNA]</scope>
    <source>
        <strain evidence="3">Soil9</strain>
    </source>
</reference>
<dbReference type="RefSeq" id="WP_162671800.1">
    <property type="nucleotide sequence ID" value="NZ_LR593886.1"/>
</dbReference>
<protein>
    <recommendedName>
        <fullName evidence="2">Amidohydrolase-related domain-containing protein</fullName>
    </recommendedName>
</protein>
<dbReference type="SUPFAM" id="SSF51556">
    <property type="entry name" value="Metallo-dependent hydrolases"/>
    <property type="match status" value="1"/>
</dbReference>
<evidence type="ECO:0000313" key="4">
    <source>
        <dbReference type="Proteomes" id="UP000464178"/>
    </source>
</evidence>
<keyword evidence="4" id="KW-1185">Reference proteome</keyword>
<dbReference type="Gene3D" id="2.30.40.10">
    <property type="entry name" value="Urease, subunit C, domain 1"/>
    <property type="match status" value="1"/>
</dbReference>
<evidence type="ECO:0000256" key="1">
    <source>
        <dbReference type="ARBA" id="ARBA00022801"/>
    </source>
</evidence>
<accession>A0A6P2DEM1</accession>
<dbReference type="InterPro" id="IPR032466">
    <property type="entry name" value="Metal_Hydrolase"/>
</dbReference>
<organism evidence="3 4">
    <name type="scientific">Gemmata massiliana</name>
    <dbReference type="NCBI Taxonomy" id="1210884"/>
    <lineage>
        <taxon>Bacteria</taxon>
        <taxon>Pseudomonadati</taxon>
        <taxon>Planctomycetota</taxon>
        <taxon>Planctomycetia</taxon>
        <taxon>Gemmatales</taxon>
        <taxon>Gemmataceae</taxon>
        <taxon>Gemmata</taxon>
    </lineage>
</organism>
<dbReference type="InterPro" id="IPR011059">
    <property type="entry name" value="Metal-dep_hydrolase_composite"/>
</dbReference>
<dbReference type="PANTHER" id="PTHR43794:SF11">
    <property type="entry name" value="AMIDOHYDROLASE-RELATED DOMAIN-CONTAINING PROTEIN"/>
    <property type="match status" value="1"/>
</dbReference>
<dbReference type="Pfam" id="PF01979">
    <property type="entry name" value="Amidohydro_1"/>
    <property type="match status" value="1"/>
</dbReference>
<proteinExistence type="predicted"/>
<dbReference type="InterPro" id="IPR006680">
    <property type="entry name" value="Amidohydro-rel"/>
</dbReference>
<feature type="domain" description="Amidohydrolase-related" evidence="2">
    <location>
        <begin position="55"/>
        <end position="374"/>
    </location>
</feature>
<sequence>MSERTEPRTFTARWVFSVSGPPLPNGTVTVRGEHIEAVLPHGARTPDEDVGNAAIIPGLVNPHTHLDLSGARGQIPPTDADHFTDWLRGVIGYRRTRTPEQTQSDTRTGLAECLRHGTTLIGDIASEGASWDALAGAPTRATVFREFIGLGSERAAVAMTTAEAITKSLPQTPNCRVGFSPHAPYSVHHALLAKVTELARLHRLPVAVHLAESPGEIELLQRHSGPFRTFLQNLGIWHADALSKSPDAWITRRLRRAPDLYIHANYLTPTPRIPKNGSIVYCPRTHAAFGHAPHPFREFLARSVRVCLGTDSLASNPDLDVLSEARFVRAGHPDFPGDQLLRMVTLSGAEALGWADETGTLGAGKSADLVVVPLPNADTRDPHELVLAEHAGDRRTMFRGAWRTATRAREGAEP</sequence>
<dbReference type="Gene3D" id="3.20.20.140">
    <property type="entry name" value="Metal-dependent hydrolases"/>
    <property type="match status" value="1"/>
</dbReference>
<dbReference type="Proteomes" id="UP000464178">
    <property type="component" value="Chromosome"/>
</dbReference>
<dbReference type="KEGG" id="gms:SOIL9_00390"/>
<dbReference type="GO" id="GO:0016810">
    <property type="term" value="F:hydrolase activity, acting on carbon-nitrogen (but not peptide) bonds"/>
    <property type="evidence" value="ECO:0007669"/>
    <property type="project" value="InterPro"/>
</dbReference>
<evidence type="ECO:0000259" key="2">
    <source>
        <dbReference type="Pfam" id="PF01979"/>
    </source>
</evidence>
<evidence type="ECO:0000313" key="3">
    <source>
        <dbReference type="EMBL" id="VTR99144.1"/>
    </source>
</evidence>
<gene>
    <name evidence="3" type="ORF">SOIL9_00390</name>
</gene>
<dbReference type="EMBL" id="LR593886">
    <property type="protein sequence ID" value="VTR99144.1"/>
    <property type="molecule type" value="Genomic_DNA"/>
</dbReference>
<name>A0A6P2DEM1_9BACT</name>
<dbReference type="PANTHER" id="PTHR43794">
    <property type="entry name" value="AMINOHYDROLASE SSNA-RELATED"/>
    <property type="match status" value="1"/>
</dbReference>
<dbReference type="InterPro" id="IPR050287">
    <property type="entry name" value="MTA/SAH_deaminase"/>
</dbReference>
<keyword evidence="1 3" id="KW-0378">Hydrolase</keyword>
<dbReference type="SUPFAM" id="SSF51338">
    <property type="entry name" value="Composite domain of metallo-dependent hydrolases"/>
    <property type="match status" value="1"/>
</dbReference>
<dbReference type="AlphaFoldDB" id="A0A6P2DEM1"/>